<dbReference type="PANTHER" id="PTHR46672:SF4">
    <property type="entry name" value="OS08G0495500 PROTEIN"/>
    <property type="match status" value="1"/>
</dbReference>
<reference evidence="3 4" key="1">
    <citation type="submission" date="2020-08" db="EMBL/GenBank/DDBJ databases">
        <title>Plant Genome Project.</title>
        <authorList>
            <person name="Zhang R.-G."/>
        </authorList>
    </citation>
    <scope>NUCLEOTIDE SEQUENCE [LARGE SCALE GENOMIC DNA]</scope>
    <source>
        <tissue evidence="3">Rhizome</tissue>
    </source>
</reference>
<dbReference type="Proteomes" id="UP000734854">
    <property type="component" value="Unassembled WGS sequence"/>
</dbReference>
<dbReference type="AlphaFoldDB" id="A0A8J5I3S6"/>
<evidence type="ECO:0000313" key="4">
    <source>
        <dbReference type="Proteomes" id="UP000734854"/>
    </source>
</evidence>
<organism evidence="3 4">
    <name type="scientific">Zingiber officinale</name>
    <name type="common">Ginger</name>
    <name type="synonym">Amomum zingiber</name>
    <dbReference type="NCBI Taxonomy" id="94328"/>
    <lineage>
        <taxon>Eukaryota</taxon>
        <taxon>Viridiplantae</taxon>
        <taxon>Streptophyta</taxon>
        <taxon>Embryophyta</taxon>
        <taxon>Tracheophyta</taxon>
        <taxon>Spermatophyta</taxon>
        <taxon>Magnoliopsida</taxon>
        <taxon>Liliopsida</taxon>
        <taxon>Zingiberales</taxon>
        <taxon>Zingiberaceae</taxon>
        <taxon>Zingiber</taxon>
    </lineage>
</organism>
<dbReference type="CDD" id="cd18186">
    <property type="entry name" value="BTB_POZ_ZBTB_KLHL-like"/>
    <property type="match status" value="1"/>
</dbReference>
<proteinExistence type="predicted"/>
<dbReference type="InterPro" id="IPR000210">
    <property type="entry name" value="BTB/POZ_dom"/>
</dbReference>
<feature type="domain" description="BTB" evidence="2">
    <location>
        <begin position="164"/>
        <end position="224"/>
    </location>
</feature>
<comment type="pathway">
    <text evidence="1">Protein modification; protein ubiquitination.</text>
</comment>
<dbReference type="SMART" id="SM00225">
    <property type="entry name" value="BTB"/>
    <property type="match status" value="1"/>
</dbReference>
<dbReference type="Pfam" id="PF00651">
    <property type="entry name" value="BTB"/>
    <property type="match status" value="1"/>
</dbReference>
<evidence type="ECO:0000313" key="3">
    <source>
        <dbReference type="EMBL" id="KAG6534815.1"/>
    </source>
</evidence>
<dbReference type="PROSITE" id="PS50097">
    <property type="entry name" value="BTB"/>
    <property type="match status" value="1"/>
</dbReference>
<dbReference type="EMBL" id="JACMSC010000002">
    <property type="protein sequence ID" value="KAG6534815.1"/>
    <property type="molecule type" value="Genomic_DNA"/>
</dbReference>
<dbReference type="OrthoDB" id="6359816at2759"/>
<sequence length="330" mass="37612">MNEHAYRVETTQRLAQWRIENVASCTYRKSDPFKVGLWNWYLSVAKNEQLFVKLFPEMCNLTRKQPPIASFNIKFVSVSSSSRKTVAHPGVCDKLLKNSDDFVLVLDDLSSGRLIIDIEFLDLKILPSSGGEPSSIWSNYHIERRSMNTTLASLGQMLTEAIHTDITINAADGGSISAHRAILAARSPVFRSMFSHNLREKELSAVNISDMSFEACRAFLNYIYGNFRPEEFLSHRLALLHAADKYGVPDLKEACHESLLEDMDASNVLERLQTADLYCLPRLKSGCMRYLVNFGKIYEIRDEFNAFIDTTNRDLIAEIFQEILGFWKGF</sequence>
<evidence type="ECO:0000259" key="2">
    <source>
        <dbReference type="PROSITE" id="PS50097"/>
    </source>
</evidence>
<dbReference type="CDD" id="cd14733">
    <property type="entry name" value="BACK"/>
    <property type="match status" value="1"/>
</dbReference>
<dbReference type="InterPro" id="IPR044714">
    <property type="entry name" value="AtSIBP1-like"/>
</dbReference>
<gene>
    <name evidence="3" type="ORF">ZIOFF_008719</name>
</gene>
<protein>
    <recommendedName>
        <fullName evidence="2">BTB domain-containing protein</fullName>
    </recommendedName>
</protein>
<comment type="caution">
    <text evidence="3">The sequence shown here is derived from an EMBL/GenBank/DDBJ whole genome shotgun (WGS) entry which is preliminary data.</text>
</comment>
<evidence type="ECO:0000256" key="1">
    <source>
        <dbReference type="ARBA" id="ARBA00004906"/>
    </source>
</evidence>
<dbReference type="PANTHER" id="PTHR46672">
    <property type="entry name" value="OS08G0495500 PROTEIN-RELATED"/>
    <property type="match status" value="1"/>
</dbReference>
<accession>A0A8J5I3S6</accession>
<name>A0A8J5I3S6_ZINOF</name>
<keyword evidence="4" id="KW-1185">Reference proteome</keyword>